<dbReference type="RefSeq" id="WP_187786416.1">
    <property type="nucleotide sequence ID" value="NZ_JACTVA010000050.1"/>
</dbReference>
<dbReference type="Gene3D" id="3.40.50.2000">
    <property type="entry name" value="Glycogen Phosphorylase B"/>
    <property type="match status" value="2"/>
</dbReference>
<protein>
    <submittedName>
        <fullName evidence="3">Glycosyltransferase</fullName>
    </submittedName>
</protein>
<keyword evidence="4" id="KW-1185">Reference proteome</keyword>
<dbReference type="EMBL" id="JACTVA010000050">
    <property type="protein sequence ID" value="MBC9209277.1"/>
    <property type="molecule type" value="Genomic_DNA"/>
</dbReference>
<dbReference type="SUPFAM" id="SSF53756">
    <property type="entry name" value="UDP-Glycosyltransferase/glycogen phosphorylase"/>
    <property type="match status" value="1"/>
</dbReference>
<comment type="caution">
    <text evidence="3">The sequence shown here is derived from an EMBL/GenBank/DDBJ whole genome shotgun (WGS) entry which is preliminary data.</text>
</comment>
<organism evidence="3 4">
    <name type="scientific">Teichococcus aerophilus</name>
    <dbReference type="NCBI Taxonomy" id="1224513"/>
    <lineage>
        <taxon>Bacteria</taxon>
        <taxon>Pseudomonadati</taxon>
        <taxon>Pseudomonadota</taxon>
        <taxon>Alphaproteobacteria</taxon>
        <taxon>Acetobacterales</taxon>
        <taxon>Roseomonadaceae</taxon>
        <taxon>Roseomonas</taxon>
    </lineage>
</organism>
<evidence type="ECO:0000256" key="1">
    <source>
        <dbReference type="ARBA" id="ARBA00022679"/>
    </source>
</evidence>
<dbReference type="PANTHER" id="PTHR46401:SF2">
    <property type="entry name" value="GLYCOSYLTRANSFERASE WBBK-RELATED"/>
    <property type="match status" value="1"/>
</dbReference>
<accession>A0ABR7RT62</accession>
<dbReference type="InterPro" id="IPR001296">
    <property type="entry name" value="Glyco_trans_1"/>
</dbReference>
<gene>
    <name evidence="3" type="ORF">IBL26_20700</name>
</gene>
<dbReference type="PANTHER" id="PTHR46401">
    <property type="entry name" value="GLYCOSYLTRANSFERASE WBBK-RELATED"/>
    <property type="match status" value="1"/>
</dbReference>
<keyword evidence="1" id="KW-0808">Transferase</keyword>
<sequence>MSHRTCLILHGSENRDLGGPSIRVPKTVSFLRDRGQDVELLHLHRQAMELERFGMAHVFNVWPLRSCRTTLRFARWLGLKTVLSPILLDYSRSPNHQARNGFHGPYPLAELAEIFRLADHIIYLSAVERDHAAQLGLPLRPHSIIHNPVDASLFTPGDGQQFRATFESQTGRPAPERFALSVGRIEPRKNQLALIKSLASSECPLVLIGHEADVEYSEACHAAAGKNVHFLGRLPHQRDVLASAYQAASTFAQVSWSEGGSLAALEAAASGCRLVLSDLPSNREYFGHHPSYVALDNHAAIRKAVLSQVAAPREDGTLREIVASEFGYQRHVAALSAVYRRLLAPTVAVAA</sequence>
<dbReference type="Proteomes" id="UP000626026">
    <property type="component" value="Unassembled WGS sequence"/>
</dbReference>
<feature type="domain" description="Glycosyl transferase family 1" evidence="2">
    <location>
        <begin position="166"/>
        <end position="293"/>
    </location>
</feature>
<evidence type="ECO:0000313" key="3">
    <source>
        <dbReference type="EMBL" id="MBC9209277.1"/>
    </source>
</evidence>
<dbReference type="Pfam" id="PF00534">
    <property type="entry name" value="Glycos_transf_1"/>
    <property type="match status" value="1"/>
</dbReference>
<evidence type="ECO:0000259" key="2">
    <source>
        <dbReference type="Pfam" id="PF00534"/>
    </source>
</evidence>
<evidence type="ECO:0000313" key="4">
    <source>
        <dbReference type="Proteomes" id="UP000626026"/>
    </source>
</evidence>
<proteinExistence type="predicted"/>
<name>A0ABR7RT62_9PROT</name>
<reference evidence="3 4" key="1">
    <citation type="journal article" date="2013" name="Int. J. Syst. Evol. Microbiol.">
        <title>Roseomonas aerophila sp. nov., isolated from air.</title>
        <authorList>
            <person name="Kim S.J."/>
            <person name="Weon H.Y."/>
            <person name="Ahn J.H."/>
            <person name="Hong S.B."/>
            <person name="Seok S.J."/>
            <person name="Whang K.S."/>
            <person name="Kwon S.W."/>
        </authorList>
    </citation>
    <scope>NUCLEOTIDE SEQUENCE [LARGE SCALE GENOMIC DNA]</scope>
    <source>
        <strain evidence="3 4">NBRC 108923</strain>
    </source>
</reference>